<organism evidence="1 2">
    <name type="scientific">Leishmania braziliensis MHOM/BR/75/M2904</name>
    <dbReference type="NCBI Taxonomy" id="420245"/>
    <lineage>
        <taxon>Eukaryota</taxon>
        <taxon>Discoba</taxon>
        <taxon>Euglenozoa</taxon>
        <taxon>Kinetoplastea</taxon>
        <taxon>Metakinetoplastina</taxon>
        <taxon>Trypanosomatida</taxon>
        <taxon>Trypanosomatidae</taxon>
        <taxon>Leishmaniinae</taxon>
        <taxon>Leishmania</taxon>
        <taxon>Leishmania braziliensis species complex</taxon>
    </lineage>
</organism>
<accession>A0A3P3ZDA0</accession>
<dbReference type="EMBL" id="LS997630">
    <property type="protein sequence ID" value="SYZ68211.1"/>
    <property type="molecule type" value="Genomic_DNA"/>
</dbReference>
<dbReference type="Proteomes" id="UP000319462">
    <property type="component" value="Chromosome 31"/>
</dbReference>
<protein>
    <submittedName>
        <fullName evidence="1">Hypothetical_protein</fullName>
    </submittedName>
</protein>
<sequence>MKSRDGAIDKGLARHLYRRVLRLVSVAEQPHTQRIAQVQWAEFMPSQVWIAPDDELRRIVRRSFEAPHTPSTLTNAFAFLKEARSSLFSIWVLAEWERLEEKQDPWDVYDGMALMSAALHGACVGCDSQQSFERCIKDYQMGIRSCVQNIAQSVQERMDVRSLEAGRAKDLNTFVRLVREASTLERREAKPADFSFVSLLQSHCASEYVLNIVLVFVLRALDIHSTLVGADLSFRWVRVMPRKNTPPIFAPGPTAPCDGGRSSNSSALLTHNGIALSHGTPRSERASFARCCSASWGVSLATWTRAPRVSCPPARSKFSFFSPDRVEGR</sequence>
<evidence type="ECO:0000313" key="1">
    <source>
        <dbReference type="EMBL" id="SYZ68211.1"/>
    </source>
</evidence>
<dbReference type="AlphaFoldDB" id="A0A3P3ZDA0"/>
<name>A0A3P3ZDA0_LEIBR</name>
<gene>
    <name evidence="1" type="ORF">LBRM2904_31.0160</name>
</gene>
<reference evidence="1 2" key="1">
    <citation type="submission" date="2018-09" db="EMBL/GenBank/DDBJ databases">
        <authorList>
            <person name="Peiro R."/>
            <person name="Begona"/>
            <person name="Cbmso G."/>
            <person name="Lopez M."/>
            <person name="Gonzalez S."/>
        </authorList>
    </citation>
    <scope>NUCLEOTIDE SEQUENCE [LARGE SCALE GENOMIC DNA]</scope>
</reference>
<evidence type="ECO:0000313" key="2">
    <source>
        <dbReference type="Proteomes" id="UP000319462"/>
    </source>
</evidence>
<proteinExistence type="predicted"/>